<evidence type="ECO:0000313" key="2">
    <source>
        <dbReference type="EMBL" id="HIZ39942.1"/>
    </source>
</evidence>
<feature type="region of interest" description="Disordered" evidence="1">
    <location>
        <begin position="2109"/>
        <end position="2276"/>
    </location>
</feature>
<reference evidence="2" key="1">
    <citation type="journal article" date="2021" name="PeerJ">
        <title>Extensive microbial diversity within the chicken gut microbiome revealed by metagenomics and culture.</title>
        <authorList>
            <person name="Gilroy R."/>
            <person name="Ravi A."/>
            <person name="Getino M."/>
            <person name="Pursley I."/>
            <person name="Horton D.L."/>
            <person name="Alikhan N.F."/>
            <person name="Baker D."/>
            <person name="Gharbi K."/>
            <person name="Hall N."/>
            <person name="Watson M."/>
            <person name="Adriaenssens E.M."/>
            <person name="Foster-Nyarko E."/>
            <person name="Jarju S."/>
            <person name="Secka A."/>
            <person name="Antonio M."/>
            <person name="Oren A."/>
            <person name="Chaudhuri R.R."/>
            <person name="La Ragione R."/>
            <person name="Hildebrand F."/>
            <person name="Pallen M.J."/>
        </authorList>
    </citation>
    <scope>NUCLEOTIDE SEQUENCE</scope>
    <source>
        <strain evidence="2">CHK179-28034</strain>
    </source>
</reference>
<dbReference type="InterPro" id="IPR026906">
    <property type="entry name" value="LRR_5"/>
</dbReference>
<feature type="compositionally biased region" description="Basic and acidic residues" evidence="1">
    <location>
        <begin position="2259"/>
        <end position="2276"/>
    </location>
</feature>
<feature type="compositionally biased region" description="Basic and acidic residues" evidence="1">
    <location>
        <begin position="2109"/>
        <end position="2132"/>
    </location>
</feature>
<feature type="compositionally biased region" description="Polar residues" evidence="1">
    <location>
        <begin position="164"/>
        <end position="177"/>
    </location>
</feature>
<gene>
    <name evidence="2" type="ORF">H9968_08465</name>
</gene>
<proteinExistence type="predicted"/>
<sequence length="2276" mass="247908">MKKLKEYLQKKKGALPMLTPVTAVVILCLVIAMQAEKLQNMFDPDSFVSKEEQKETFDPSGYGLKEDGEKQGEEDSAEDSFEQEDQEQRKMQNPAADYFGNRAGGKNTEDQEKPAEKIVYVDHKAGEGMERQTGTGDAGGSADGQIPGGTGNGGRKENTDDTQEGSNSTPGDATSPETGDDENEPGESGDGGEEEEEPGDSEDEDTAWAADSLSVSYYRNQDAVSFYKEQVPSESYVRGNITVTSHWVDKNNPSNTRTKEETEFVLESIPEKYDHRLTDEDVNQSFTLKITCQGLTDTVTCVIKNDYIRFTGMRVHYDSSPVYVTGETLFQGEEVNDAPIKNAITLDVYGRTVQGGQDVYLPDESNYQVSFKEETGGVASKKEDGSQWEASILYCGAGEGSTVVLRGTDAVRYSVRDYKLTVMYDEHTVLDTIYTDDKTVVLNGTYDGRCPYNEMVRKLQENGKYTTNEEGYLTELFYGWSSQYPASVETREISYTFKDGQHTQVMYAIPLAPMLEKGYLVKTRGDDQILTGYVPEEKTSRLDIPYGITSVDLNDSFKISKEAENVETLALSATVNSVDLSAAGQKFPKLSEYSVQPLTDGETESTEKNHIFSAENGLLYSADKSTLWKVPAACQSFTVNEKVETVTEGALADAAAGVGKETLRIKMLAENPPELQRTEKTPVFGGASCQVQVEVPKTAESVIEDLVYKRYVSAWGEIFDDEFGKTGTAAESIEAEGGTEGRYENNGGDVYLISGDCRSLAFITRAEKAIYDVPEDAQAIAPYAFAEAEGVRFVNVGENIEKLESCSFAGVKTSSLQGVQINSESTMELGENLAGEQAPREIRFYISLAQNEASGWIKRLTKDYGAETAEHMLTLAEGTLCIDEQGCAYLEQDDHSLMLCSAPEELSEYEVPEGYTVTEIAAGAFAWCGNLSYLELPDVNKVGKNAFKNCTDLEILVLSNPALSECTDAFAGCDSLETVLLGNEELKPELPEKTELLAGSRYFAGDRAVYEKQTEKTCTILNVTTDVEGTFRLEDGVTAIGDRAFAGCRNLTDFDTEQMNQIESIGAYAFYECTNLKEALIGRSCRRIGECAYAGCSGLETVTWLGDTETVGNSVFIANKKLSAVYFGNDTGQSITDIGSRTFEDCTALQTVYFQAGVKEIGDFCFRGCSGMWTSITREYAAACEKIGAYAFADCSRYAQTLAFYTGLKELGEGAFLNCTYLRSMWIPSQLRKIPEKCFAGCTLMRSLVVLADANLRSIGANAFSGCVALEELTNFNLLTHFYVLGESAFSGGTVGENTYGACTALKSISLPSSVRQIARYAFSGCTALETAAIEDAWNLTSLGEGVFLNCTSLKNGGLSETAIPELPADSFSGCSAMETLMLPETVTSIESRAVADCDALYDMTIRRRDGVVSVASNALTGTKNNGRISIYVPYTDKHTLRNAYRLSFDWWTALLNIFTGQSPVTIIQDREMGEETFVENGGLYERKDDGTFRLLQAISLTDGGFTVKENTTEISSGAFGSREDMSALMLPESLQDLPAGVFESCANLEILLVPDDLRMKFTDEMFGEGERNVNFTLWVSDDDADYYENQTELPVRAYGRQGEILGGVLYGAEEEEGRNRILLQYVPKNFKGELTLMLGTQEVAEEAAMGCQNLTAVNSAYTVEKIGAYAFADCSSLQTVDLTSLSATALTEIGDYAFAGCTNLIGENTGKGEEEELLIPSTVKVLGKGMLKDCSSLTNLSLQGNSDELPDEFCSGCENLQSLSLARTLLNSVTRIGKKAFYGCESITSVSWSNMPNLKIVDDGAYENCSSLVQVTFANQVEYIGDAAFLGTALEMLSFNGENPPALGENILNEEEQSRVHVYIPAGENGEIYLKYYEAWENNYPVLVSRLVAQDGSEYRAVNNILYLLDPEQESRMTAIRVPTNAASVQIYNSSALYCVRLEDGSFKNCRQITSLVIPNRVESIGDGVFENCVSLKDVSMEGEALRIIGEEAFQNCTSLTELEIPQTVYSLGDGMLEGCGSFHTLTVNSYTPVALGKKIFGETAGEDIRIKIPLSAYSAYLNQWGSQLDSEYGEGAGQCILMAVNEDGTEKIENGVHYVWAGGRWEEKSDTDKAEENTGAERSETDKDQPETGEEGDWQTGSSETGGSETGEGQPEAGEEGDRQTGSSETGGSETSEGQPEAGEEGDQQTGSSETGGSETGEGQPETGEEDDRQTGSSETGGSETGEGQPEAGAEDGSQTGTEEDSTAESKMTGLKEMPDVELKESEQGRVKSW</sequence>
<dbReference type="EMBL" id="DXBR01000075">
    <property type="protein sequence ID" value="HIZ39942.1"/>
    <property type="molecule type" value="Genomic_DNA"/>
</dbReference>
<evidence type="ECO:0000313" key="3">
    <source>
        <dbReference type="Proteomes" id="UP000824049"/>
    </source>
</evidence>
<feature type="compositionally biased region" description="Low complexity" evidence="1">
    <location>
        <begin position="2190"/>
        <end position="2208"/>
    </location>
</feature>
<accession>A0A9D2ELW9</accession>
<evidence type="ECO:0000256" key="1">
    <source>
        <dbReference type="SAM" id="MobiDB-lite"/>
    </source>
</evidence>
<reference evidence="2" key="2">
    <citation type="submission" date="2021-04" db="EMBL/GenBank/DDBJ databases">
        <authorList>
            <person name="Gilroy R."/>
        </authorList>
    </citation>
    <scope>NUCLEOTIDE SEQUENCE</scope>
    <source>
        <strain evidence="2">CHK179-28034</strain>
    </source>
</reference>
<dbReference type="PANTHER" id="PTHR45661:SF3">
    <property type="entry name" value="IG-LIKE DOMAIN-CONTAINING PROTEIN"/>
    <property type="match status" value="1"/>
</dbReference>
<feature type="region of interest" description="Disordered" evidence="1">
    <location>
        <begin position="49"/>
        <end position="206"/>
    </location>
</feature>
<feature type="compositionally biased region" description="Basic and acidic residues" evidence="1">
    <location>
        <begin position="64"/>
        <end position="73"/>
    </location>
</feature>
<dbReference type="InterPro" id="IPR053139">
    <property type="entry name" value="Surface_bspA-like"/>
</dbReference>
<comment type="caution">
    <text evidence="2">The sequence shown here is derived from an EMBL/GenBank/DDBJ whole genome shotgun (WGS) entry which is preliminary data.</text>
</comment>
<dbReference type="InterPro" id="IPR032675">
    <property type="entry name" value="LRR_dom_sf"/>
</dbReference>
<organism evidence="2 3">
    <name type="scientific">Candidatus Anaerobutyricum stercoris</name>
    <dbReference type="NCBI Taxonomy" id="2838457"/>
    <lineage>
        <taxon>Bacteria</taxon>
        <taxon>Bacillati</taxon>
        <taxon>Bacillota</taxon>
        <taxon>Clostridia</taxon>
        <taxon>Lachnospirales</taxon>
        <taxon>Lachnospiraceae</taxon>
        <taxon>Anaerobutyricum</taxon>
    </lineage>
</organism>
<feature type="compositionally biased region" description="Acidic residues" evidence="1">
    <location>
        <begin position="74"/>
        <end position="85"/>
    </location>
</feature>
<dbReference type="Proteomes" id="UP000824049">
    <property type="component" value="Unassembled WGS sequence"/>
</dbReference>
<name>A0A9D2ELW9_9FIRM</name>
<feature type="compositionally biased region" description="Low complexity" evidence="1">
    <location>
        <begin position="2167"/>
        <end position="2180"/>
    </location>
</feature>
<dbReference type="Gene3D" id="3.80.10.10">
    <property type="entry name" value="Ribonuclease Inhibitor"/>
    <property type="match status" value="7"/>
</dbReference>
<dbReference type="PANTHER" id="PTHR45661">
    <property type="entry name" value="SURFACE ANTIGEN"/>
    <property type="match status" value="1"/>
</dbReference>
<protein>
    <submittedName>
        <fullName evidence="2">Leucine-rich repeat protein</fullName>
    </submittedName>
</protein>
<feature type="compositionally biased region" description="Acidic residues" evidence="1">
    <location>
        <begin position="178"/>
        <end position="206"/>
    </location>
</feature>
<feature type="compositionally biased region" description="Gly residues" evidence="1">
    <location>
        <begin position="136"/>
        <end position="153"/>
    </location>
</feature>
<dbReference type="Pfam" id="PF13306">
    <property type="entry name" value="LRR_5"/>
    <property type="match status" value="8"/>
</dbReference>
<feature type="compositionally biased region" description="Low complexity" evidence="1">
    <location>
        <begin position="2142"/>
        <end position="2155"/>
    </location>
</feature>
<feature type="compositionally biased region" description="Basic and acidic residues" evidence="1">
    <location>
        <begin position="107"/>
        <end position="130"/>
    </location>
</feature>
<dbReference type="SUPFAM" id="SSF52058">
    <property type="entry name" value="L domain-like"/>
    <property type="match status" value="2"/>
</dbReference>
<feature type="compositionally biased region" description="Low complexity" evidence="1">
    <location>
        <begin position="2217"/>
        <end position="2230"/>
    </location>
</feature>